<keyword evidence="1" id="KW-0812">Transmembrane</keyword>
<evidence type="ECO:0000313" key="3">
    <source>
        <dbReference type="EMBL" id="EQD46941.1"/>
    </source>
</evidence>
<organism evidence="3">
    <name type="scientific">mine drainage metagenome</name>
    <dbReference type="NCBI Taxonomy" id="410659"/>
    <lineage>
        <taxon>unclassified sequences</taxon>
        <taxon>metagenomes</taxon>
        <taxon>ecological metagenomes</taxon>
    </lineage>
</organism>
<evidence type="ECO:0000256" key="1">
    <source>
        <dbReference type="SAM" id="Phobius"/>
    </source>
</evidence>
<proteinExistence type="predicted"/>
<feature type="domain" description="DUF2070" evidence="2">
    <location>
        <begin position="7"/>
        <end position="179"/>
    </location>
</feature>
<name>T0ZFD7_9ZZZZ</name>
<accession>T0ZFD7</accession>
<protein>
    <recommendedName>
        <fullName evidence="2">DUF2070 domain-containing protein</fullName>
    </recommendedName>
</protein>
<comment type="caution">
    <text evidence="3">The sequence shown here is derived from an EMBL/GenBank/DDBJ whole genome shotgun (WGS) entry which is preliminary data.</text>
</comment>
<dbReference type="EMBL" id="AUZY01008237">
    <property type="protein sequence ID" value="EQD46941.1"/>
    <property type="molecule type" value="Genomic_DNA"/>
</dbReference>
<sequence length="187" mass="19594">MRDVQAAVGAAQAAATVGPLEIGTAARTHYRIGTDGIGPLGIRVLVTRAAGSTSAYVLIDGNNLLVGMRDPMVRSLETLVDRAEVLTTDNHVVHEVDGGINPVGERASLERLTEESTELLREAIRDLAPVGVRSAAVDLPEVSVLAPSFTARLLTSLSDTMAIFSNALVSTFLLLLAVSTAVLLVKP</sequence>
<dbReference type="InterPro" id="IPR019204">
    <property type="entry name" value="DUF2070_membrane"/>
</dbReference>
<evidence type="ECO:0000259" key="2">
    <source>
        <dbReference type="Pfam" id="PF09843"/>
    </source>
</evidence>
<dbReference type="Pfam" id="PF09843">
    <property type="entry name" value="DUF2070"/>
    <property type="match status" value="1"/>
</dbReference>
<dbReference type="AlphaFoldDB" id="T0ZFD7"/>
<keyword evidence="1" id="KW-1133">Transmembrane helix</keyword>
<keyword evidence="1" id="KW-0472">Membrane</keyword>
<feature type="transmembrane region" description="Helical" evidence="1">
    <location>
        <begin position="163"/>
        <end position="185"/>
    </location>
</feature>
<reference evidence="3" key="2">
    <citation type="journal article" date="2014" name="ISME J.">
        <title>Microbial stratification in low pH oxic and suboxic macroscopic growths along an acid mine drainage.</title>
        <authorList>
            <person name="Mendez-Garcia C."/>
            <person name="Mesa V."/>
            <person name="Sprenger R.R."/>
            <person name="Richter M."/>
            <person name="Diez M.S."/>
            <person name="Solano J."/>
            <person name="Bargiela R."/>
            <person name="Golyshina O.V."/>
            <person name="Manteca A."/>
            <person name="Ramos J.L."/>
            <person name="Gallego J.R."/>
            <person name="Llorente I."/>
            <person name="Martins Dos Santos V.A."/>
            <person name="Jensen O.N."/>
            <person name="Pelaez A.I."/>
            <person name="Sanchez J."/>
            <person name="Ferrer M."/>
        </authorList>
    </citation>
    <scope>NUCLEOTIDE SEQUENCE</scope>
</reference>
<reference evidence="3" key="1">
    <citation type="submission" date="2013-08" db="EMBL/GenBank/DDBJ databases">
        <authorList>
            <person name="Mendez C."/>
            <person name="Richter M."/>
            <person name="Ferrer M."/>
            <person name="Sanchez J."/>
        </authorList>
    </citation>
    <scope>NUCLEOTIDE SEQUENCE</scope>
</reference>
<gene>
    <name evidence="3" type="ORF">B1B_12569</name>
</gene>